<keyword evidence="6" id="KW-0479">Metal-binding</keyword>
<organism evidence="18 19">
    <name type="scientific">Larinioides sclopetarius</name>
    <dbReference type="NCBI Taxonomy" id="280406"/>
    <lineage>
        <taxon>Eukaryota</taxon>
        <taxon>Metazoa</taxon>
        <taxon>Ecdysozoa</taxon>
        <taxon>Arthropoda</taxon>
        <taxon>Chelicerata</taxon>
        <taxon>Arachnida</taxon>
        <taxon>Araneae</taxon>
        <taxon>Araneomorphae</taxon>
        <taxon>Entelegynae</taxon>
        <taxon>Araneoidea</taxon>
        <taxon>Araneidae</taxon>
        <taxon>Larinioides</taxon>
    </lineage>
</organism>
<evidence type="ECO:0000313" key="18">
    <source>
        <dbReference type="EMBL" id="CAL1284662.1"/>
    </source>
</evidence>
<keyword evidence="13" id="KW-0539">Nucleus</keyword>
<evidence type="ECO:0000256" key="9">
    <source>
        <dbReference type="ARBA" id="ARBA00022801"/>
    </source>
</evidence>
<feature type="compositionally biased region" description="Polar residues" evidence="16">
    <location>
        <begin position="364"/>
        <end position="383"/>
    </location>
</feature>
<dbReference type="PANTHER" id="PTHR21220">
    <property type="entry name" value="DNA-DEPENDENT METALLOPROTEASE SPRTN"/>
    <property type="match status" value="1"/>
</dbReference>
<dbReference type="PROSITE" id="PS51908">
    <property type="entry name" value="ZF_UBZ4"/>
    <property type="match status" value="1"/>
</dbReference>
<dbReference type="GO" id="GO:0006281">
    <property type="term" value="P:DNA repair"/>
    <property type="evidence" value="ECO:0007669"/>
    <property type="project" value="UniProtKB-KW"/>
</dbReference>
<evidence type="ECO:0000256" key="11">
    <source>
        <dbReference type="ARBA" id="ARBA00023049"/>
    </source>
</evidence>
<evidence type="ECO:0000256" key="4">
    <source>
        <dbReference type="ARBA" id="ARBA00022454"/>
    </source>
</evidence>
<dbReference type="Proteomes" id="UP001497382">
    <property type="component" value="Unassembled WGS sequence"/>
</dbReference>
<keyword evidence="8 15" id="KW-0863">Zinc-finger</keyword>
<dbReference type="GO" id="GO:0006508">
    <property type="term" value="P:proteolysis"/>
    <property type="evidence" value="ECO:0007669"/>
    <property type="project" value="UniProtKB-KW"/>
</dbReference>
<gene>
    <name evidence="18" type="ORF">LARSCL_LOCUS13278</name>
</gene>
<dbReference type="GO" id="GO:0004222">
    <property type="term" value="F:metalloendopeptidase activity"/>
    <property type="evidence" value="ECO:0007669"/>
    <property type="project" value="InterPro"/>
</dbReference>
<comment type="similarity">
    <text evidence="3">Belongs to the Spartan family.</text>
</comment>
<dbReference type="GO" id="GO:0005694">
    <property type="term" value="C:chromosome"/>
    <property type="evidence" value="ECO:0007669"/>
    <property type="project" value="UniProtKB-SubCell"/>
</dbReference>
<dbReference type="SMART" id="SM00731">
    <property type="entry name" value="SprT"/>
    <property type="match status" value="1"/>
</dbReference>
<dbReference type="InterPro" id="IPR055220">
    <property type="entry name" value="SPRTN_ZBD"/>
</dbReference>
<dbReference type="InterPro" id="IPR006642">
    <property type="entry name" value="Rad18_UBZ4"/>
</dbReference>
<name>A0AAV2AL56_9ARAC</name>
<evidence type="ECO:0000256" key="3">
    <source>
        <dbReference type="ARBA" id="ARBA00010724"/>
    </source>
</evidence>
<evidence type="ECO:0000256" key="10">
    <source>
        <dbReference type="ARBA" id="ARBA00022833"/>
    </source>
</evidence>
<keyword evidence="12 15" id="KW-0234">DNA repair</keyword>
<dbReference type="Pfam" id="PF10263">
    <property type="entry name" value="SprT-like"/>
    <property type="match status" value="1"/>
</dbReference>
<evidence type="ECO:0000256" key="5">
    <source>
        <dbReference type="ARBA" id="ARBA00022670"/>
    </source>
</evidence>
<feature type="compositionally biased region" description="Basic and acidic residues" evidence="16">
    <location>
        <begin position="384"/>
        <end position="399"/>
    </location>
</feature>
<feature type="region of interest" description="Disordered" evidence="16">
    <location>
        <begin position="240"/>
        <end position="292"/>
    </location>
</feature>
<evidence type="ECO:0000256" key="16">
    <source>
        <dbReference type="SAM" id="MobiDB-lite"/>
    </source>
</evidence>
<evidence type="ECO:0000256" key="2">
    <source>
        <dbReference type="ARBA" id="ARBA00004286"/>
    </source>
</evidence>
<feature type="compositionally biased region" description="Basic and acidic residues" evidence="16">
    <location>
        <begin position="258"/>
        <end position="267"/>
    </location>
</feature>
<evidence type="ECO:0000256" key="8">
    <source>
        <dbReference type="ARBA" id="ARBA00022771"/>
    </source>
</evidence>
<keyword evidence="9" id="KW-0378">Hydrolase</keyword>
<dbReference type="GO" id="GO:0005634">
    <property type="term" value="C:nucleus"/>
    <property type="evidence" value="ECO:0007669"/>
    <property type="project" value="UniProtKB-SubCell"/>
</dbReference>
<keyword evidence="4" id="KW-0158">Chromosome</keyword>
<feature type="region of interest" description="Disordered" evidence="16">
    <location>
        <begin position="364"/>
        <end position="405"/>
    </location>
</feature>
<dbReference type="Gene3D" id="3.30.160.60">
    <property type="entry name" value="Classic Zinc Finger"/>
    <property type="match status" value="1"/>
</dbReference>
<dbReference type="GO" id="GO:0031593">
    <property type="term" value="F:polyubiquitin modification-dependent protein binding"/>
    <property type="evidence" value="ECO:0007669"/>
    <property type="project" value="TreeGrafter"/>
</dbReference>
<dbReference type="AlphaFoldDB" id="A0AAV2AL56"/>
<dbReference type="GO" id="GO:0003697">
    <property type="term" value="F:single-stranded DNA binding"/>
    <property type="evidence" value="ECO:0007669"/>
    <property type="project" value="InterPro"/>
</dbReference>
<feature type="compositionally biased region" description="Low complexity" evidence="16">
    <location>
        <begin position="275"/>
        <end position="287"/>
    </location>
</feature>
<dbReference type="GO" id="GO:0008270">
    <property type="term" value="F:zinc ion binding"/>
    <property type="evidence" value="ECO:0007669"/>
    <property type="project" value="UniProtKB-KW"/>
</dbReference>
<comment type="subcellular location">
    <subcellularLocation>
        <location evidence="2">Chromosome</location>
    </subcellularLocation>
    <subcellularLocation>
        <location evidence="1">Nucleus</location>
    </subcellularLocation>
</comment>
<keyword evidence="5" id="KW-0645">Protease</keyword>
<keyword evidence="11" id="KW-0482">Metalloprotease</keyword>
<reference evidence="18 19" key="1">
    <citation type="submission" date="2024-04" db="EMBL/GenBank/DDBJ databases">
        <authorList>
            <person name="Rising A."/>
            <person name="Reimegard J."/>
            <person name="Sonavane S."/>
            <person name="Akerstrom W."/>
            <person name="Nylinder S."/>
            <person name="Hedman E."/>
            <person name="Kallberg Y."/>
        </authorList>
    </citation>
    <scope>NUCLEOTIDE SEQUENCE [LARGE SCALE GENOMIC DNA]</scope>
</reference>
<dbReference type="EMBL" id="CAXIEN010000182">
    <property type="protein sequence ID" value="CAL1284662.1"/>
    <property type="molecule type" value="Genomic_DNA"/>
</dbReference>
<evidence type="ECO:0000313" key="19">
    <source>
        <dbReference type="Proteomes" id="UP001497382"/>
    </source>
</evidence>
<accession>A0AAV2AL56</accession>
<keyword evidence="10" id="KW-0862">Zinc</keyword>
<evidence type="ECO:0000256" key="15">
    <source>
        <dbReference type="PROSITE-ProRule" id="PRU01256"/>
    </source>
</evidence>
<dbReference type="SMART" id="SM00734">
    <property type="entry name" value="ZnF_Rad18"/>
    <property type="match status" value="1"/>
</dbReference>
<comment type="caution">
    <text evidence="18">The sequence shown here is derived from an EMBL/GenBank/DDBJ whole genome shotgun (WGS) entry which is preliminary data.</text>
</comment>
<protein>
    <recommendedName>
        <fullName evidence="14">Protein with SprT-like domain at the N terminus</fullName>
    </recommendedName>
</protein>
<keyword evidence="19" id="KW-1185">Reference proteome</keyword>
<evidence type="ECO:0000256" key="7">
    <source>
        <dbReference type="ARBA" id="ARBA00022763"/>
    </source>
</evidence>
<feature type="domain" description="UBZ4-type" evidence="17">
    <location>
        <begin position="454"/>
        <end position="481"/>
    </location>
</feature>
<dbReference type="InterPro" id="IPR044245">
    <property type="entry name" value="Spartan"/>
</dbReference>
<dbReference type="InterPro" id="IPR006640">
    <property type="entry name" value="SprT-like_domain"/>
</dbReference>
<sequence>MENEDFFQDDKALFNQIDEDLDLAFALSLQEEFSDESQSANKQVNFPSTSELSSKPSSIIDSQWELIDPNPDIHALFLEFNTKFFFGKLDAVEVRWSPRMTLICFRCAGVCCYEGRGRLCSVRLSLPLLKLRPRKDLIETLLHEMIHAYLFVTANNKDHDAHGPEFLKHMYRINKEAGTRISVYHSFHDEVDSYRTHWWKCNGPCQNKRPFYGIVKRAMNRAPGPRDNWWAQHQSTCGGTFTKIKEPDNYKQKSSKRKIQETKDQKGIKNYFEASTSRSNNSFSSTSTKRHKGNEISAIQSFFAKEANIVSMNSGDQLTPDLPPLREMNPPVPFAGRGFTLGSSSSETPKSFLAKLRKDGLLNTKTSPSVSSLEKTQSVQSNRSMDEVVKNSDIDKKESSSSLGKSLNDTLSVLEKNKLVQSSLDQYVSSPFKNSETADASILTSVSQQDESSKVECPVCSTLLPSADINIHLDQCLLAMG</sequence>
<evidence type="ECO:0000256" key="12">
    <source>
        <dbReference type="ARBA" id="ARBA00023204"/>
    </source>
</evidence>
<evidence type="ECO:0000256" key="14">
    <source>
        <dbReference type="ARBA" id="ARBA00030396"/>
    </source>
</evidence>
<evidence type="ECO:0000256" key="1">
    <source>
        <dbReference type="ARBA" id="ARBA00004123"/>
    </source>
</evidence>
<keyword evidence="7 15" id="KW-0227">DNA damage</keyword>
<evidence type="ECO:0000259" key="17">
    <source>
        <dbReference type="PROSITE" id="PS51908"/>
    </source>
</evidence>
<dbReference type="PANTHER" id="PTHR21220:SF0">
    <property type="entry name" value="DNA-DEPENDENT METALLOPROTEASE SPRTN"/>
    <property type="match status" value="1"/>
</dbReference>
<dbReference type="Pfam" id="PF22934">
    <property type="entry name" value="SPRTN_ZBD"/>
    <property type="match status" value="1"/>
</dbReference>
<evidence type="ECO:0000256" key="6">
    <source>
        <dbReference type="ARBA" id="ARBA00022723"/>
    </source>
</evidence>
<proteinExistence type="inferred from homology"/>
<evidence type="ECO:0000256" key="13">
    <source>
        <dbReference type="ARBA" id="ARBA00023242"/>
    </source>
</evidence>